<gene>
    <name evidence="3" type="ORF">LECACI_7A009953</name>
</gene>
<dbReference type="InterPro" id="IPR038883">
    <property type="entry name" value="AN11006-like"/>
</dbReference>
<dbReference type="AlphaFoldDB" id="A0AAI9EG07"/>
<feature type="region of interest" description="Disordered" evidence="2">
    <location>
        <begin position="16"/>
        <end position="54"/>
    </location>
</feature>
<keyword evidence="1" id="KW-0175">Coiled coil</keyword>
<dbReference type="EMBL" id="CAVMBE010000137">
    <property type="protein sequence ID" value="CAK4034795.1"/>
    <property type="molecule type" value="Genomic_DNA"/>
</dbReference>
<protein>
    <submittedName>
        <fullName evidence="3">Uncharacterized protein</fullName>
    </submittedName>
</protein>
<sequence>MDGIWNSLQRLFFTSPRKEGEDGKPAPTSQPSGAPSNRQIHARTLPGLPTDSSSNASDAADCCRFLALPAELRLLIYEVLLSLSSRLPKKQLLLEPALLSSCLQVRREMLPQYEQYLQDLYTAAELEDELYEREHLELRADIRTGDEETAERALSRVFTITSMHLSQVHYMGALRTRMFKLNLEKGYPKIGTKLKKTAPSPTNLPVTSPNIMGECSTATEKCHLLSLPAELRITIYETLFSSLSPPHTIATIQPGLMNACHQIRFEMRSAYKAYLQNNMADVREEIKRERERLDQNLRDSRSGDRRIAHAAIIGIQQRDPYRVRQKLAKFEAELKRLVSEERRQAGL</sequence>
<name>A0AAI9EG07_9PEZI</name>
<comment type="caution">
    <text evidence="3">The sequence shown here is derived from an EMBL/GenBank/DDBJ whole genome shotgun (WGS) entry which is preliminary data.</text>
</comment>
<reference evidence="3" key="1">
    <citation type="submission" date="2023-11" db="EMBL/GenBank/DDBJ databases">
        <authorList>
            <person name="Alioto T."/>
            <person name="Alioto T."/>
            <person name="Gomez Garrido J."/>
        </authorList>
    </citation>
    <scope>NUCLEOTIDE SEQUENCE</scope>
</reference>
<evidence type="ECO:0000313" key="3">
    <source>
        <dbReference type="EMBL" id="CAK4034795.1"/>
    </source>
</evidence>
<evidence type="ECO:0000313" key="4">
    <source>
        <dbReference type="Proteomes" id="UP001296104"/>
    </source>
</evidence>
<dbReference type="PANTHER" id="PTHR42085">
    <property type="entry name" value="F-BOX DOMAIN-CONTAINING PROTEIN"/>
    <property type="match status" value="1"/>
</dbReference>
<organism evidence="3 4">
    <name type="scientific">Lecanosticta acicola</name>
    <dbReference type="NCBI Taxonomy" id="111012"/>
    <lineage>
        <taxon>Eukaryota</taxon>
        <taxon>Fungi</taxon>
        <taxon>Dikarya</taxon>
        <taxon>Ascomycota</taxon>
        <taxon>Pezizomycotina</taxon>
        <taxon>Dothideomycetes</taxon>
        <taxon>Dothideomycetidae</taxon>
        <taxon>Mycosphaerellales</taxon>
        <taxon>Mycosphaerellaceae</taxon>
        <taxon>Lecanosticta</taxon>
    </lineage>
</organism>
<evidence type="ECO:0000256" key="2">
    <source>
        <dbReference type="SAM" id="MobiDB-lite"/>
    </source>
</evidence>
<dbReference type="Proteomes" id="UP001296104">
    <property type="component" value="Unassembled WGS sequence"/>
</dbReference>
<dbReference type="PANTHER" id="PTHR42085:SF2">
    <property type="entry name" value="F-BOX DOMAIN-CONTAINING PROTEIN"/>
    <property type="match status" value="1"/>
</dbReference>
<evidence type="ECO:0000256" key="1">
    <source>
        <dbReference type="SAM" id="Coils"/>
    </source>
</evidence>
<accession>A0AAI9EG07</accession>
<feature type="coiled-coil region" evidence="1">
    <location>
        <begin position="272"/>
        <end position="303"/>
    </location>
</feature>
<keyword evidence="4" id="KW-1185">Reference proteome</keyword>
<proteinExistence type="predicted"/>
<feature type="compositionally biased region" description="Polar residues" evidence="2">
    <location>
        <begin position="27"/>
        <end position="39"/>
    </location>
</feature>